<dbReference type="EMBL" id="FTMD01000005">
    <property type="protein sequence ID" value="SIQ61828.1"/>
    <property type="molecule type" value="Genomic_DNA"/>
</dbReference>
<reference evidence="3" key="1">
    <citation type="submission" date="2017-01" db="EMBL/GenBank/DDBJ databases">
        <authorList>
            <person name="Varghese N."/>
            <person name="Submissions S."/>
        </authorList>
    </citation>
    <scope>NUCLEOTIDE SEQUENCE [LARGE SCALE GENOMIC DNA]</scope>
    <source>
        <strain evidence="3">ATCC 51758</strain>
    </source>
</reference>
<evidence type="ECO:0000313" key="3">
    <source>
        <dbReference type="Proteomes" id="UP000186819"/>
    </source>
</evidence>
<dbReference type="RefSeq" id="WP_050415653.1">
    <property type="nucleotide sequence ID" value="NZ_FTMD01000005.1"/>
</dbReference>
<keyword evidence="3" id="KW-1185">Reference proteome</keyword>
<dbReference type="Gene3D" id="1.10.1200.10">
    <property type="entry name" value="ACP-like"/>
    <property type="match status" value="1"/>
</dbReference>
<evidence type="ECO:0000259" key="1">
    <source>
        <dbReference type="PROSITE" id="PS50075"/>
    </source>
</evidence>
<accession>A0A1N6U808</accession>
<organism evidence="2 3">
    <name type="scientific">Aromatoleum tolulyticum</name>
    <dbReference type="NCBI Taxonomy" id="34027"/>
    <lineage>
        <taxon>Bacteria</taxon>
        <taxon>Pseudomonadati</taxon>
        <taxon>Pseudomonadota</taxon>
        <taxon>Betaproteobacteria</taxon>
        <taxon>Rhodocyclales</taxon>
        <taxon>Rhodocyclaceae</taxon>
        <taxon>Aromatoleum</taxon>
    </lineage>
</organism>
<dbReference type="PROSITE" id="PS50075">
    <property type="entry name" value="CARRIER"/>
    <property type="match status" value="1"/>
</dbReference>
<dbReference type="STRING" id="34027.SAMN05421829_105264"/>
<dbReference type="AlphaFoldDB" id="A0A1N6U808"/>
<gene>
    <name evidence="2" type="ORF">SAMN05421829_105264</name>
</gene>
<dbReference type="SUPFAM" id="SSF47336">
    <property type="entry name" value="ACP-like"/>
    <property type="match status" value="1"/>
</dbReference>
<feature type="domain" description="Carrier" evidence="1">
    <location>
        <begin position="13"/>
        <end position="94"/>
    </location>
</feature>
<protein>
    <submittedName>
        <fullName evidence="2">Acyl carrier protein</fullName>
    </submittedName>
</protein>
<sequence>MTQAATPSSADLDALRLEVAGLVVEALNLDTAPESIPADDSLFGEGLGLDSIDILEVALVVSKRYGFQLRADNEDNVKIFRSLRSLTEYVAANRTK</sequence>
<dbReference type="InterPro" id="IPR009081">
    <property type="entry name" value="PP-bd_ACP"/>
</dbReference>
<proteinExistence type="predicted"/>
<dbReference type="Pfam" id="PF00550">
    <property type="entry name" value="PP-binding"/>
    <property type="match status" value="1"/>
</dbReference>
<dbReference type="Proteomes" id="UP000186819">
    <property type="component" value="Unassembled WGS sequence"/>
</dbReference>
<dbReference type="InterPro" id="IPR036736">
    <property type="entry name" value="ACP-like_sf"/>
</dbReference>
<dbReference type="NCBIfam" id="NF006617">
    <property type="entry name" value="PRK09184.1"/>
    <property type="match status" value="1"/>
</dbReference>
<evidence type="ECO:0000313" key="2">
    <source>
        <dbReference type="EMBL" id="SIQ61828.1"/>
    </source>
</evidence>
<dbReference type="OrthoDB" id="9803943at2"/>
<name>A0A1N6U808_9RHOO</name>